<dbReference type="InterPro" id="IPR014729">
    <property type="entry name" value="Rossmann-like_a/b/a_fold"/>
</dbReference>
<dbReference type="PATRIC" id="fig|797299.3.peg.3055"/>
<comment type="similarity">
    <text evidence="1">Belongs to the universal stress protein A family.</text>
</comment>
<dbReference type="PRINTS" id="PR01438">
    <property type="entry name" value="UNVRSLSTRESS"/>
</dbReference>
<dbReference type="SUPFAM" id="SSF52402">
    <property type="entry name" value="Adenine nucleotide alpha hydrolases-like"/>
    <property type="match status" value="1"/>
</dbReference>
<reference evidence="3 4" key="1">
    <citation type="submission" date="2014-01" db="EMBL/GenBank/DDBJ databases">
        <authorList>
            <consortium name="DOE Joint Genome Institute"/>
            <person name="Anderson I."/>
            <person name="Huntemann M."/>
            <person name="Han J."/>
            <person name="Chen A."/>
            <person name="Kyrpides N."/>
            <person name="Mavromatis K."/>
            <person name="Markowitz V."/>
            <person name="Palaniappan K."/>
            <person name="Ivanova N."/>
            <person name="Schaumberg A."/>
            <person name="Pati A."/>
            <person name="Liolios K."/>
            <person name="Nordberg H.P."/>
            <person name="Cantor M.N."/>
            <person name="Hua S.X."/>
            <person name="Woyke T."/>
        </authorList>
    </citation>
    <scope>NUCLEOTIDE SEQUENCE [LARGE SCALE GENOMIC DNA]</scope>
    <source>
        <strain evidence="3 4">XH-48</strain>
        <plasmid evidence="4">1</plasmid>
    </source>
</reference>
<keyword evidence="3" id="KW-0614">Plasmid</keyword>
<evidence type="ECO:0000313" key="4">
    <source>
        <dbReference type="Proteomes" id="UP000019024"/>
    </source>
</evidence>
<evidence type="ECO:0000313" key="3">
    <source>
        <dbReference type="EMBL" id="AHG01309.1"/>
    </source>
</evidence>
<dbReference type="eggNOG" id="arCOG03050">
    <property type="taxonomic scope" value="Archaea"/>
</dbReference>
<proteinExistence type="inferred from homology"/>
<dbReference type="Gene3D" id="3.40.50.620">
    <property type="entry name" value="HUPs"/>
    <property type="match status" value="1"/>
</dbReference>
<dbReference type="InterPro" id="IPR006015">
    <property type="entry name" value="Universal_stress_UspA"/>
</dbReference>
<gene>
    <name evidence="3" type="ORF">HALLA_02705</name>
</gene>
<dbReference type="EMBL" id="CP007056">
    <property type="protein sequence ID" value="AHG01309.1"/>
    <property type="molecule type" value="Genomic_DNA"/>
</dbReference>
<dbReference type="PANTHER" id="PTHR46268">
    <property type="entry name" value="STRESS RESPONSE PROTEIN NHAX"/>
    <property type="match status" value="1"/>
</dbReference>
<evidence type="ECO:0000256" key="1">
    <source>
        <dbReference type="ARBA" id="ARBA00008791"/>
    </source>
</evidence>
<dbReference type="AlphaFoldDB" id="W0JRV1"/>
<accession>W0JRV1</accession>
<dbReference type="CDD" id="cd00293">
    <property type="entry name" value="USP-like"/>
    <property type="match status" value="1"/>
</dbReference>
<geneLocation type="plasmid" evidence="3">
    <name>unnamed</name>
</geneLocation>
<dbReference type="PANTHER" id="PTHR46268:SF6">
    <property type="entry name" value="UNIVERSAL STRESS PROTEIN UP12"/>
    <property type="match status" value="1"/>
</dbReference>
<feature type="domain" description="UspA" evidence="2">
    <location>
        <begin position="9"/>
        <end position="150"/>
    </location>
</feature>
<name>W0JRV1_9EURY</name>
<dbReference type="Pfam" id="PF00582">
    <property type="entry name" value="Usp"/>
    <property type="match status" value="1"/>
</dbReference>
<protein>
    <submittedName>
        <fullName evidence="3">Universal stress protein</fullName>
    </submittedName>
</protein>
<organism evidence="3 4">
    <name type="scientific">Halostagnicola larsenii XH-48</name>
    <dbReference type="NCBI Taxonomy" id="797299"/>
    <lineage>
        <taxon>Archaea</taxon>
        <taxon>Methanobacteriati</taxon>
        <taxon>Methanobacteriota</taxon>
        <taxon>Stenosarchaea group</taxon>
        <taxon>Halobacteria</taxon>
        <taxon>Halobacteriales</taxon>
        <taxon>Natrialbaceae</taxon>
        <taxon>Halostagnicola</taxon>
    </lineage>
</organism>
<dbReference type="Proteomes" id="UP000019024">
    <property type="component" value="Plasmid unnamed"/>
</dbReference>
<evidence type="ECO:0000259" key="2">
    <source>
        <dbReference type="Pfam" id="PF00582"/>
    </source>
</evidence>
<dbReference type="InterPro" id="IPR006016">
    <property type="entry name" value="UspA"/>
</dbReference>
<keyword evidence="4" id="KW-1185">Reference proteome</keyword>
<dbReference type="KEGG" id="hlr:HALLA_02705"/>
<sequence length="153" mass="16500">MEDIGIETVVLGVRARDDDRAETLVDAVEDIRTSNDLTVIVAYIFDKDSHNETIKQVVGADSEHVDPDELASRMSVVRTITDLLEAASIDVETRAAPGTSGDGLVDIAEDVDADRVIIGGRRRSPTGKALFGSAVQTVMFNAPCPVTFVRDQE</sequence>
<dbReference type="HOGENOM" id="CLU_049301_19_1_2"/>